<keyword evidence="3" id="KW-0457">Lysine biosynthesis</keyword>
<keyword evidence="3" id="KW-0963">Cytoplasm</keyword>
<comment type="subunit">
    <text evidence="3">Homodimer.</text>
</comment>
<feature type="binding site" evidence="3">
    <location>
        <position position="193"/>
    </location>
    <ligand>
        <name>substrate</name>
    </ligand>
</feature>
<evidence type="ECO:0000256" key="1">
    <source>
        <dbReference type="ARBA" id="ARBA00010219"/>
    </source>
</evidence>
<comment type="function">
    <text evidence="3">Catalyzes the stereoinversion of LL-2,6-diaminopimelate (L,L-DAP) to meso-diaminopimelate (meso-DAP), a precursor of L-lysine and an essential component of the bacterial peptidoglycan.</text>
</comment>
<dbReference type="HAMAP" id="MF_00197">
    <property type="entry name" value="DAP_epimerase"/>
    <property type="match status" value="1"/>
</dbReference>
<feature type="site" description="Could be important to modulate the pK values of the two catalytic cysteine residues" evidence="3">
    <location>
        <position position="211"/>
    </location>
</feature>
<feature type="site" description="Could be important to modulate the pK values of the two catalytic cysteine residues" evidence="3">
    <location>
        <position position="162"/>
    </location>
</feature>
<dbReference type="PANTHER" id="PTHR31689">
    <property type="entry name" value="DIAMINOPIMELATE EPIMERASE, CHLOROPLASTIC"/>
    <property type="match status" value="1"/>
</dbReference>
<comment type="caution">
    <text evidence="3">Lacks conserved residue(s) required for the propagation of feature annotation.</text>
</comment>
<feature type="binding site" evidence="3">
    <location>
        <position position="70"/>
    </location>
    <ligand>
        <name>substrate</name>
    </ligand>
</feature>
<feature type="binding site" evidence="3">
    <location>
        <begin position="80"/>
        <end position="81"/>
    </location>
    <ligand>
        <name>substrate</name>
    </ligand>
</feature>
<dbReference type="EMBL" id="JASCIS010000016">
    <property type="protein sequence ID" value="MDI3420387.1"/>
    <property type="molecule type" value="Genomic_DNA"/>
</dbReference>
<dbReference type="PANTHER" id="PTHR31689:SF0">
    <property type="entry name" value="DIAMINOPIMELATE EPIMERASE"/>
    <property type="match status" value="1"/>
</dbReference>
<dbReference type="Gene3D" id="3.10.310.10">
    <property type="entry name" value="Diaminopimelate Epimerase, Chain A, domain 1"/>
    <property type="match status" value="2"/>
</dbReference>
<keyword evidence="6" id="KW-1185">Reference proteome</keyword>
<evidence type="ECO:0000313" key="6">
    <source>
        <dbReference type="Proteomes" id="UP001237105"/>
    </source>
</evidence>
<dbReference type="SUPFAM" id="SSF54506">
    <property type="entry name" value="Diaminopimelate epimerase-like"/>
    <property type="match status" value="2"/>
</dbReference>
<organism evidence="5 6">
    <name type="scientific">Streptomyces luteolus</name>
    <dbReference type="NCBI Taxonomy" id="3043615"/>
    <lineage>
        <taxon>Bacteria</taxon>
        <taxon>Bacillati</taxon>
        <taxon>Actinomycetota</taxon>
        <taxon>Actinomycetes</taxon>
        <taxon>Kitasatosporales</taxon>
        <taxon>Streptomycetaceae</taxon>
        <taxon>Streptomyces</taxon>
    </lineage>
</organism>
<proteinExistence type="inferred from homology"/>
<keyword evidence="2 3" id="KW-0413">Isomerase</keyword>
<evidence type="ECO:0000256" key="2">
    <source>
        <dbReference type="ARBA" id="ARBA00023235"/>
    </source>
</evidence>
<accession>A0ABT6T0H0</accession>
<evidence type="ECO:0000256" key="4">
    <source>
        <dbReference type="NCBIfam" id="TIGR00652"/>
    </source>
</evidence>
<feature type="binding site" evidence="3">
    <location>
        <position position="12"/>
    </location>
    <ligand>
        <name>substrate</name>
    </ligand>
</feature>
<evidence type="ECO:0000313" key="5">
    <source>
        <dbReference type="EMBL" id="MDI3420387.1"/>
    </source>
</evidence>
<keyword evidence="3" id="KW-0028">Amino-acid biosynthesis</keyword>
<dbReference type="RefSeq" id="WP_282536267.1">
    <property type="nucleotide sequence ID" value="NZ_JASCIS010000016.1"/>
</dbReference>
<dbReference type="EC" id="5.1.1.7" evidence="3 4"/>
<evidence type="ECO:0000256" key="3">
    <source>
        <dbReference type="HAMAP-Rule" id="MF_00197"/>
    </source>
</evidence>
<dbReference type="InterPro" id="IPR001653">
    <property type="entry name" value="DAP_epimerase_DapF"/>
</dbReference>
<protein>
    <recommendedName>
        <fullName evidence="3 4">Diaminopimelate epimerase</fullName>
        <shortName evidence="3">DAP epimerase</shortName>
        <ecNumber evidence="3 4">5.1.1.7</ecNumber>
    </recommendedName>
    <alternativeName>
        <fullName evidence="3">PLP-independent amino acid racemase</fullName>
    </alternativeName>
</protein>
<comment type="subcellular location">
    <subcellularLocation>
        <location evidence="3">Cytoplasm</location>
    </subcellularLocation>
</comment>
<name>A0ABT6T0H0_9ACTN</name>
<comment type="caution">
    <text evidence="5">The sequence shown here is derived from an EMBL/GenBank/DDBJ whole genome shotgun (WGS) entry which is preliminary data.</text>
</comment>
<comment type="catalytic activity">
    <reaction evidence="3">
        <text>(2S,6S)-2,6-diaminopimelate = meso-2,6-diaminopimelate</text>
        <dbReference type="Rhea" id="RHEA:15393"/>
        <dbReference type="ChEBI" id="CHEBI:57609"/>
        <dbReference type="ChEBI" id="CHEBI:57791"/>
        <dbReference type="EC" id="5.1.1.7"/>
    </reaction>
</comment>
<dbReference type="GO" id="GO:0008837">
    <property type="term" value="F:diaminopimelate epimerase activity"/>
    <property type="evidence" value="ECO:0007669"/>
    <property type="project" value="UniProtKB-EC"/>
</dbReference>
<comment type="pathway">
    <text evidence="3">Amino-acid biosynthesis; L-lysine biosynthesis via DAP pathway; DL-2,6-diaminopimelate from LL-2,6-diaminopimelate: step 1/1.</text>
</comment>
<comment type="similarity">
    <text evidence="1 3">Belongs to the diaminopimelate epimerase family.</text>
</comment>
<dbReference type="Pfam" id="PF01678">
    <property type="entry name" value="DAP_epimerase"/>
    <property type="match status" value="2"/>
</dbReference>
<dbReference type="NCBIfam" id="TIGR00652">
    <property type="entry name" value="DapF"/>
    <property type="match status" value="1"/>
</dbReference>
<reference evidence="5 6" key="1">
    <citation type="submission" date="2023-05" db="EMBL/GenBank/DDBJ databases">
        <title>Draft genome sequence of Streptomyces sp. B-S-A12 isolated from a cave soil in Thailand.</title>
        <authorList>
            <person name="Chamroensaksri N."/>
            <person name="Muangham S."/>
        </authorList>
    </citation>
    <scope>NUCLEOTIDE SEQUENCE [LARGE SCALE GENOMIC DNA]</scope>
    <source>
        <strain evidence="5 6">B-S-A12</strain>
    </source>
</reference>
<sequence length="288" mass="30825">MDDFVKYQALGNDYLVVGPGHGGMVLGTDPGPAAVRLLCDRHYGVGADGLLLGPLAPPRPGDAVPLRIFNADGSECGMSGNGLRMFALYLAEHYVEGWRAGAPFAVRTRGGDAAVEIVDFVDCRVRVDMGLPRFASATEHVSLAEDEDDDLTVTDVHLGVPHTVLFRERIDQNLARRLGPALAWHSRTPKGTNVSFVRIHNRRTLDAEVWERAAGYVPASGACACASAAVAHQRGLVERDVTVRMPGGTVDVSIALDGRVSLTGTAQEVMRGSFSPSLRKELAKRSDA</sequence>
<feature type="binding site" evidence="3">
    <location>
        <begin position="211"/>
        <end position="212"/>
    </location>
    <ligand>
        <name>substrate</name>
    </ligand>
</feature>
<dbReference type="Proteomes" id="UP001237105">
    <property type="component" value="Unassembled WGS sequence"/>
</dbReference>
<gene>
    <name evidence="3 5" type="primary">dapF</name>
    <name evidence="5" type="ORF">QIT00_17790</name>
</gene>